<reference evidence="2 3" key="1">
    <citation type="journal article" date="2015" name="MBio">
        <title>Genome-Resolved Metagenomic Analysis Reveals Roles for Candidate Phyla and Other Microbial Community Members in Biogeochemical Transformations in Oil Reservoirs.</title>
        <authorList>
            <person name="Hu P."/>
            <person name="Tom L."/>
            <person name="Singh A."/>
            <person name="Thomas B.C."/>
            <person name="Baker B.J."/>
            <person name="Piceno Y.M."/>
            <person name="Andersen G.L."/>
            <person name="Banfield J.F."/>
        </authorList>
    </citation>
    <scope>NUCLEOTIDE SEQUENCE [LARGE SCALE GENOMIC DNA]</scope>
    <source>
        <strain evidence="2">57_489</strain>
    </source>
</reference>
<dbReference type="PATRIC" id="fig|301375.7.peg.501"/>
<proteinExistence type="predicted"/>
<dbReference type="Proteomes" id="UP000057043">
    <property type="component" value="Unassembled WGS sequence"/>
</dbReference>
<feature type="transmembrane region" description="Helical" evidence="1">
    <location>
        <begin position="12"/>
        <end position="33"/>
    </location>
</feature>
<evidence type="ECO:0000313" key="3">
    <source>
        <dbReference type="Proteomes" id="UP000057043"/>
    </source>
</evidence>
<sequence length="200" mass="22331">MARKNNLHVSCLSQKVACSLIGFFILVFILYVASLRFDQVETFNIFSAIIGFYFAIVIGHIFISITICKLWLAATGEKRDPKSPFDSSAIIGWVERALYFSALMLDKPEAIGVWLALKTSGRFWGEGPNQEKVGETSARDIFQIYLIGTALSLGYATVGWKIAEWLPENRTYSICLVVALCIGNFILCRNIKSLAPKNSF</sequence>
<keyword evidence="1" id="KW-0472">Membrane</keyword>
<protein>
    <submittedName>
        <fullName evidence="2">Uncharacterized protein</fullName>
    </submittedName>
</protein>
<dbReference type="EMBL" id="LGFT01000069">
    <property type="protein sequence ID" value="KUK43486.1"/>
    <property type="molecule type" value="Genomic_DNA"/>
</dbReference>
<keyword evidence="1" id="KW-1133">Transmembrane helix</keyword>
<name>A0A101FS60_9EURY</name>
<feature type="transmembrane region" description="Helical" evidence="1">
    <location>
        <begin position="45"/>
        <end position="72"/>
    </location>
</feature>
<gene>
    <name evidence="2" type="ORF">XD72_2145</name>
</gene>
<feature type="transmembrane region" description="Helical" evidence="1">
    <location>
        <begin position="169"/>
        <end position="187"/>
    </location>
</feature>
<keyword evidence="1" id="KW-0812">Transmembrane</keyword>
<feature type="transmembrane region" description="Helical" evidence="1">
    <location>
        <begin position="142"/>
        <end position="163"/>
    </location>
</feature>
<accession>A0A101FS60</accession>
<evidence type="ECO:0000313" key="2">
    <source>
        <dbReference type="EMBL" id="KUK43486.1"/>
    </source>
</evidence>
<evidence type="ECO:0000256" key="1">
    <source>
        <dbReference type="SAM" id="Phobius"/>
    </source>
</evidence>
<dbReference type="AlphaFoldDB" id="A0A101FS60"/>
<organism evidence="2 3">
    <name type="scientific">Methanothrix harundinacea</name>
    <dbReference type="NCBI Taxonomy" id="301375"/>
    <lineage>
        <taxon>Archaea</taxon>
        <taxon>Methanobacteriati</taxon>
        <taxon>Methanobacteriota</taxon>
        <taxon>Stenosarchaea group</taxon>
        <taxon>Methanomicrobia</taxon>
        <taxon>Methanotrichales</taxon>
        <taxon>Methanotrichaceae</taxon>
        <taxon>Methanothrix</taxon>
    </lineage>
</organism>
<comment type="caution">
    <text evidence="2">The sequence shown here is derived from an EMBL/GenBank/DDBJ whole genome shotgun (WGS) entry which is preliminary data.</text>
</comment>